<dbReference type="InterPro" id="IPR011055">
    <property type="entry name" value="Dup_hybrid_motif"/>
</dbReference>
<dbReference type="Proteomes" id="UP000315525">
    <property type="component" value="Unassembled WGS sequence"/>
</dbReference>
<dbReference type="SUPFAM" id="SSF51261">
    <property type="entry name" value="Duplicated hybrid motif"/>
    <property type="match status" value="1"/>
</dbReference>
<accession>A0A523UVU5</accession>
<comment type="caution">
    <text evidence="2">The sequence shown here is derived from an EMBL/GenBank/DDBJ whole genome shotgun (WGS) entry which is preliminary data.</text>
</comment>
<gene>
    <name evidence="2" type="ORF">E3J62_03470</name>
</gene>
<reference evidence="2 3" key="1">
    <citation type="submission" date="2019-03" db="EMBL/GenBank/DDBJ databases">
        <title>Metabolic potential of uncultured bacteria and archaea associated with petroleum seepage in deep-sea sediments.</title>
        <authorList>
            <person name="Dong X."/>
            <person name="Hubert C."/>
        </authorList>
    </citation>
    <scope>NUCLEOTIDE SEQUENCE [LARGE SCALE GENOMIC DNA]</scope>
    <source>
        <strain evidence="2">E44_bin18</strain>
    </source>
</reference>
<dbReference type="EMBL" id="SOJN01000046">
    <property type="protein sequence ID" value="TET46673.1"/>
    <property type="molecule type" value="Genomic_DNA"/>
</dbReference>
<dbReference type="CDD" id="cd12797">
    <property type="entry name" value="M23_peptidase"/>
    <property type="match status" value="1"/>
</dbReference>
<dbReference type="Gene3D" id="2.70.70.10">
    <property type="entry name" value="Glucose Permease (Domain IIA)"/>
    <property type="match status" value="1"/>
</dbReference>
<evidence type="ECO:0000259" key="1">
    <source>
        <dbReference type="Pfam" id="PF01551"/>
    </source>
</evidence>
<name>A0A523UVU5_UNCT6</name>
<evidence type="ECO:0000313" key="3">
    <source>
        <dbReference type="Proteomes" id="UP000315525"/>
    </source>
</evidence>
<feature type="domain" description="M23ase beta-sheet core" evidence="1">
    <location>
        <begin position="1"/>
        <end position="67"/>
    </location>
</feature>
<organism evidence="2 3">
    <name type="scientific">candidate division TA06 bacterium</name>
    <dbReference type="NCBI Taxonomy" id="2250710"/>
    <lineage>
        <taxon>Bacteria</taxon>
        <taxon>Bacteria division TA06</taxon>
    </lineage>
</organism>
<dbReference type="InterPro" id="IPR016047">
    <property type="entry name" value="M23ase_b-sheet_dom"/>
</dbReference>
<dbReference type="AlphaFoldDB" id="A0A523UVU5"/>
<evidence type="ECO:0000313" key="2">
    <source>
        <dbReference type="EMBL" id="TET46673.1"/>
    </source>
</evidence>
<sequence>MITIEHPTAKVYSLYGHLSTRRHKITEGKVKKGQIIGYLADKDEDGSGDGYPDWGCHLHFAIRKGSRYDYPDDGDDRWMAGYTSVHPTELGWLDPTDFVKEHSQ</sequence>
<dbReference type="Pfam" id="PF01551">
    <property type="entry name" value="Peptidase_M23"/>
    <property type="match status" value="1"/>
</dbReference>
<protein>
    <submittedName>
        <fullName evidence="2">M23 family metallopeptidase</fullName>
    </submittedName>
</protein>
<proteinExistence type="predicted"/>